<dbReference type="InterPro" id="IPR005160">
    <property type="entry name" value="Ku_C"/>
</dbReference>
<evidence type="ECO:0000256" key="7">
    <source>
        <dbReference type="ARBA" id="ARBA00022801"/>
    </source>
</evidence>
<feature type="compositionally biased region" description="Acidic residues" evidence="14">
    <location>
        <begin position="991"/>
        <end position="1000"/>
    </location>
</feature>
<keyword evidence="9" id="KW-0067">ATP-binding</keyword>
<evidence type="ECO:0000256" key="2">
    <source>
        <dbReference type="ARBA" id="ARBA00004286"/>
    </source>
</evidence>
<evidence type="ECO:0000256" key="3">
    <source>
        <dbReference type="ARBA" id="ARBA00007726"/>
    </source>
</evidence>
<keyword evidence="8" id="KW-0347">Helicase</keyword>
<dbReference type="Gene3D" id="2.40.290.10">
    <property type="match status" value="1"/>
</dbReference>
<feature type="domain" description="VWFA" evidence="15">
    <location>
        <begin position="4"/>
        <end position="161"/>
    </location>
</feature>
<dbReference type="Gene3D" id="3.40.50.410">
    <property type="entry name" value="von Willebrand factor, type A domain"/>
    <property type="match status" value="1"/>
</dbReference>
<evidence type="ECO:0000256" key="14">
    <source>
        <dbReference type="SAM" id="MobiDB-lite"/>
    </source>
</evidence>
<reference evidence="16" key="1">
    <citation type="journal article" date="2022" name="bioRxiv">
        <title>Genomics of Preaxostyla Flagellates Illuminates Evolutionary Transitions and the Path Towards Mitochondrial Loss.</title>
        <authorList>
            <person name="Novak L.V.F."/>
            <person name="Treitli S.C."/>
            <person name="Pyrih J."/>
            <person name="Halakuc P."/>
            <person name="Pipaliya S.V."/>
            <person name="Vacek V."/>
            <person name="Brzon O."/>
            <person name="Soukal P."/>
            <person name="Eme L."/>
            <person name="Dacks J.B."/>
            <person name="Karnkowska A."/>
            <person name="Elias M."/>
            <person name="Hampl V."/>
        </authorList>
    </citation>
    <scope>NUCLEOTIDE SEQUENCE</scope>
    <source>
        <strain evidence="16">RCP-MX</strain>
    </source>
</reference>
<evidence type="ECO:0000313" key="16">
    <source>
        <dbReference type="EMBL" id="KAJ4457638.1"/>
    </source>
</evidence>
<dbReference type="InterPro" id="IPR036465">
    <property type="entry name" value="vWFA_dom_sf"/>
</dbReference>
<dbReference type="Pfam" id="PF08785">
    <property type="entry name" value="Ku_PK_bind"/>
    <property type="match status" value="1"/>
</dbReference>
<dbReference type="InterPro" id="IPR036494">
    <property type="entry name" value="Ku_C_sf"/>
</dbReference>
<evidence type="ECO:0000256" key="4">
    <source>
        <dbReference type="ARBA" id="ARBA00022454"/>
    </source>
</evidence>
<dbReference type="PANTHER" id="PTHR12604:SF4">
    <property type="entry name" value="X-RAY REPAIR CROSS-COMPLEMENTING PROTEIN 5"/>
    <property type="match status" value="1"/>
</dbReference>
<dbReference type="SUPFAM" id="SSF100939">
    <property type="entry name" value="SPOC domain-like"/>
    <property type="match status" value="2"/>
</dbReference>
<dbReference type="Pfam" id="PF03730">
    <property type="entry name" value="Ku_C"/>
    <property type="match status" value="1"/>
</dbReference>
<organism evidence="16 17">
    <name type="scientific">Paratrimastix pyriformis</name>
    <dbReference type="NCBI Taxonomy" id="342808"/>
    <lineage>
        <taxon>Eukaryota</taxon>
        <taxon>Metamonada</taxon>
        <taxon>Preaxostyla</taxon>
        <taxon>Paratrimastigidae</taxon>
        <taxon>Paratrimastix</taxon>
    </lineage>
</organism>
<keyword evidence="4" id="KW-0158">Chromosome</keyword>
<dbReference type="InterPro" id="IPR006164">
    <property type="entry name" value="DNA_bd_Ku70/Ku80"/>
</dbReference>
<keyword evidence="7" id="KW-0378">Hydrolase</keyword>
<accession>A0ABQ8UHH6</accession>
<dbReference type="Gene3D" id="1.25.40.240">
    <property type="entry name" value="Ku, C-terminal domain"/>
    <property type="match status" value="1"/>
</dbReference>
<sequence>MPEALVIILDVGRTMSAKERTPTHFDAAKKAVTLLIQQKIIYNPKDEIGLLLVGTEGTENDLYEEGSDQYAHITLARDMDTCDLEFLRKLERLEASEHQGDLLDAIIVAMDLLIKKAGKRKLDKRLMVITDAASEIGNPEDIKAVVAQFKSRDVRFDVIGLDFVAIEDEDEADEEAVVKHDGPAAAAAGVKPPKFPKDAPREEQTRFLIGAHPTLNPVKPDGDDAGRYPPGVIMRGDTHHCAMKLIAYLKKKTILQRPTFKGDLDIGGVALIPIRECRKKGYLDIGGVSSDPHGSLPPRVDDVCGCCHGLCLCGNWFFLFKLKRVHTVSSLTRAHCVCLVVASFASHLIPHTRAFATGMDARQVACYGATMEVKFPTMKKLSMVALKAKHAESIDVKMQRVYFRPPDMAHEVETEERLKGYRYGKDLVSMSKADEDFLKAKNRSEKCLQLIGFAKREAVPRNHFTSNVELCVHDSKSSQSPLALEALVQALFEMDRVRVVALAGMAIPHVAIVRYINRFILTVAVRVGRVAIVRYIKRAGAAPHLACLIPHIKYDYHAFHIVQLPFAEDVRNYTFPSFASLKKHQPTPAQLAAVDELLTKMDLMQAALDEDGQPMEAIKPRFTYHPVLQHFYQCLQQRALRPDEPLAALDPFIERYVNPDSEVLRRAEDALNAFKAAFPLHKADRYVHRAYVCVHYCISNIISVSCVSPWVHMQIGMSTERVREVRSANPVADFRAMCARRDEDLVELGLGRVGCVWLDEDDIYRVCRDEDLVELGLGRVGCVWLDEDDIYRVCRDEDLVELGVFGWMEMIYIVCALGRVGCVWLDEDDIYRVCRDEDLVELGLGRAGCVWLDEDDIYRVCRDEDLVELAFTQMADMVHKLVTESIRGNFYGRACECVAALREEAIKCDETTRFNKFLRDLKQAYAGHALHADFWKQVIAQKTTLITQEESQDSAVPAAEATQFLSEAEAPGAAAAAGSGEKPPEGGAPAEDADDLLALM</sequence>
<keyword evidence="5" id="KW-0547">Nucleotide-binding</keyword>
<dbReference type="PROSITE" id="PS50234">
    <property type="entry name" value="VWFA"/>
    <property type="match status" value="1"/>
</dbReference>
<dbReference type="InterPro" id="IPR024193">
    <property type="entry name" value="Ku80"/>
</dbReference>
<dbReference type="Pfam" id="PF02735">
    <property type="entry name" value="Ku"/>
    <property type="match status" value="2"/>
</dbReference>
<evidence type="ECO:0000256" key="5">
    <source>
        <dbReference type="ARBA" id="ARBA00022741"/>
    </source>
</evidence>
<evidence type="ECO:0000256" key="13">
    <source>
        <dbReference type="ARBA" id="ARBA00023242"/>
    </source>
</evidence>
<gene>
    <name evidence="16" type="ORF">PAPYR_6894</name>
</gene>
<comment type="subcellular location">
    <subcellularLocation>
        <location evidence="2">Chromosome</location>
    </subcellularLocation>
    <subcellularLocation>
        <location evidence="1">Nucleus</location>
    </subcellularLocation>
</comment>
<keyword evidence="10" id="KW-0238">DNA-binding</keyword>
<dbReference type="EMBL" id="JAPMOS010000043">
    <property type="protein sequence ID" value="KAJ4457638.1"/>
    <property type="molecule type" value="Genomic_DNA"/>
</dbReference>
<dbReference type="CDD" id="cd00873">
    <property type="entry name" value="KU80"/>
    <property type="match status" value="1"/>
</dbReference>
<keyword evidence="17" id="KW-1185">Reference proteome</keyword>
<dbReference type="SUPFAM" id="SSF101420">
    <property type="entry name" value="C-terminal domain of Ku80"/>
    <property type="match status" value="1"/>
</dbReference>
<evidence type="ECO:0000256" key="12">
    <source>
        <dbReference type="ARBA" id="ARBA00023204"/>
    </source>
</evidence>
<dbReference type="PANTHER" id="PTHR12604">
    <property type="entry name" value="KU AUTOANTIGEN DNA HELICASE"/>
    <property type="match status" value="1"/>
</dbReference>
<dbReference type="Pfam" id="PF03731">
    <property type="entry name" value="Ku_N"/>
    <property type="match status" value="1"/>
</dbReference>
<evidence type="ECO:0000256" key="9">
    <source>
        <dbReference type="ARBA" id="ARBA00022840"/>
    </source>
</evidence>
<protein>
    <submittedName>
        <fullName evidence="16">X-ray repair cross-complementing protein 5</fullName>
    </submittedName>
</protein>
<proteinExistence type="inferred from homology"/>
<dbReference type="InterPro" id="IPR005161">
    <property type="entry name" value="Ku_N"/>
</dbReference>
<evidence type="ECO:0000313" key="17">
    <source>
        <dbReference type="Proteomes" id="UP001141327"/>
    </source>
</evidence>
<feature type="region of interest" description="Disordered" evidence="14">
    <location>
        <begin position="967"/>
        <end position="1000"/>
    </location>
</feature>
<evidence type="ECO:0000256" key="6">
    <source>
        <dbReference type="ARBA" id="ARBA00022763"/>
    </source>
</evidence>
<evidence type="ECO:0000256" key="10">
    <source>
        <dbReference type="ARBA" id="ARBA00023125"/>
    </source>
</evidence>
<keyword evidence="12" id="KW-0234">DNA repair</keyword>
<dbReference type="Proteomes" id="UP001141327">
    <property type="component" value="Unassembled WGS sequence"/>
</dbReference>
<keyword evidence="11" id="KW-0233">DNA recombination</keyword>
<dbReference type="SUPFAM" id="SSF53300">
    <property type="entry name" value="vWA-like"/>
    <property type="match status" value="1"/>
</dbReference>
<evidence type="ECO:0000256" key="11">
    <source>
        <dbReference type="ARBA" id="ARBA00023172"/>
    </source>
</evidence>
<dbReference type="Gene3D" id="1.10.1600.10">
    <property type="match status" value="1"/>
</dbReference>
<name>A0ABQ8UHH6_9EUKA</name>
<dbReference type="InterPro" id="IPR014893">
    <property type="entry name" value="Ku_PK_bind"/>
</dbReference>
<comment type="caution">
    <text evidence="16">The sequence shown here is derived from an EMBL/GenBank/DDBJ whole genome shotgun (WGS) entry which is preliminary data.</text>
</comment>
<feature type="compositionally biased region" description="Low complexity" evidence="14">
    <location>
        <begin position="967"/>
        <end position="990"/>
    </location>
</feature>
<dbReference type="InterPro" id="IPR002035">
    <property type="entry name" value="VWF_A"/>
</dbReference>
<comment type="similarity">
    <text evidence="3">Belongs to the ku80 family.</text>
</comment>
<dbReference type="SMART" id="SM00559">
    <property type="entry name" value="Ku78"/>
    <property type="match status" value="1"/>
</dbReference>
<keyword evidence="13" id="KW-0539">Nucleus</keyword>
<keyword evidence="6" id="KW-0227">DNA damage</keyword>
<evidence type="ECO:0000256" key="8">
    <source>
        <dbReference type="ARBA" id="ARBA00022806"/>
    </source>
</evidence>
<evidence type="ECO:0000256" key="1">
    <source>
        <dbReference type="ARBA" id="ARBA00004123"/>
    </source>
</evidence>
<evidence type="ECO:0000259" key="15">
    <source>
        <dbReference type="PROSITE" id="PS50234"/>
    </source>
</evidence>
<dbReference type="InterPro" id="IPR016194">
    <property type="entry name" value="SPOC-like_C_dom_sf"/>
</dbReference>